<organism evidence="2 3">
    <name type="scientific">Litorivita pollutaquae</name>
    <dbReference type="NCBI Taxonomy" id="2200892"/>
    <lineage>
        <taxon>Bacteria</taxon>
        <taxon>Pseudomonadati</taxon>
        <taxon>Pseudomonadota</taxon>
        <taxon>Alphaproteobacteria</taxon>
        <taxon>Rhodobacterales</taxon>
        <taxon>Paracoccaceae</taxon>
        <taxon>Litorivita</taxon>
    </lineage>
</organism>
<feature type="region of interest" description="Disordered" evidence="1">
    <location>
        <begin position="1"/>
        <end position="35"/>
    </location>
</feature>
<dbReference type="GO" id="GO:0015716">
    <property type="term" value="P:organic phosphonate transport"/>
    <property type="evidence" value="ECO:0007669"/>
    <property type="project" value="InterPro"/>
</dbReference>
<keyword evidence="3" id="KW-1185">Reference proteome</keyword>
<evidence type="ECO:0000313" key="3">
    <source>
        <dbReference type="Proteomes" id="UP000248012"/>
    </source>
</evidence>
<name>A0A2V4MML9_9RHOB</name>
<sequence length="179" mass="18923">MSIAHTPGSSDHARQQSGQPAKAPDDPRQSSPHAARQAWMGLLAKSSAVDLAAKVEAYAEEAVLPSFTWLRAPEIGGVMVRGRMGGTGAAFNLGEMTVTRCALRLDTGETGHGYVQGRSKRHAEQAAMVDALMQTARAEAVRAAVLTPLEAGKQAEQAARAAKAARTKVDFFTLVRGED</sequence>
<dbReference type="EMBL" id="QFVT01000004">
    <property type="protein sequence ID" value="PYC47951.1"/>
    <property type="molecule type" value="Genomic_DNA"/>
</dbReference>
<dbReference type="AlphaFoldDB" id="A0A2V4MML9"/>
<evidence type="ECO:0000256" key="1">
    <source>
        <dbReference type="SAM" id="MobiDB-lite"/>
    </source>
</evidence>
<dbReference type="Proteomes" id="UP000248012">
    <property type="component" value="Unassembled WGS sequence"/>
</dbReference>
<dbReference type="GO" id="GO:0019634">
    <property type="term" value="P:organic phosphonate metabolic process"/>
    <property type="evidence" value="ECO:0007669"/>
    <property type="project" value="InterPro"/>
</dbReference>
<reference evidence="2 3" key="1">
    <citation type="submission" date="2018-05" db="EMBL/GenBank/DDBJ databases">
        <title>Oceanovita maritima gen. nov., sp. nov., a marine bacterium in the family Rhodobacteraceae isolated from surface seawater of Lundu port Xiamen, China.</title>
        <authorList>
            <person name="Hetharua B.H."/>
            <person name="Min D."/>
            <person name="Liao H."/>
            <person name="Tian Y."/>
        </authorList>
    </citation>
    <scope>NUCLEOTIDE SEQUENCE [LARGE SCALE GENOMIC DNA]</scope>
    <source>
        <strain evidence="2 3">FSX-11</strain>
    </source>
</reference>
<dbReference type="Pfam" id="PF06754">
    <property type="entry name" value="PhnG"/>
    <property type="match status" value="1"/>
</dbReference>
<dbReference type="OrthoDB" id="530475at2"/>
<gene>
    <name evidence="2" type="primary">phnG</name>
    <name evidence="2" type="ORF">DI396_07640</name>
</gene>
<dbReference type="GO" id="GO:0016829">
    <property type="term" value="F:lyase activity"/>
    <property type="evidence" value="ECO:0007669"/>
    <property type="project" value="UniProtKB-KW"/>
</dbReference>
<accession>A0A2V4MML9</accession>
<evidence type="ECO:0000313" key="2">
    <source>
        <dbReference type="EMBL" id="PYC47951.1"/>
    </source>
</evidence>
<dbReference type="NCBIfam" id="TIGR03293">
    <property type="entry name" value="PhnG_redo"/>
    <property type="match status" value="1"/>
</dbReference>
<proteinExistence type="predicted"/>
<dbReference type="InterPro" id="IPR009609">
    <property type="entry name" value="Phosphonate_metab_PhnG"/>
</dbReference>
<protein>
    <submittedName>
        <fullName evidence="2">Phosphonate C-P lyase system protein PhnG</fullName>
    </submittedName>
</protein>
<dbReference type="RefSeq" id="WP_110795601.1">
    <property type="nucleotide sequence ID" value="NZ_KZ826483.1"/>
</dbReference>
<comment type="caution">
    <text evidence="2">The sequence shown here is derived from an EMBL/GenBank/DDBJ whole genome shotgun (WGS) entry which is preliminary data.</text>
</comment>
<keyword evidence="2" id="KW-0456">Lyase</keyword>